<accession>A0A1G8GZ02</accession>
<organism evidence="1 2">
    <name type="scientific">Propionivibrio dicarboxylicus</name>
    <dbReference type="NCBI Taxonomy" id="83767"/>
    <lineage>
        <taxon>Bacteria</taxon>
        <taxon>Pseudomonadati</taxon>
        <taxon>Pseudomonadota</taxon>
        <taxon>Betaproteobacteria</taxon>
        <taxon>Rhodocyclales</taxon>
        <taxon>Rhodocyclaceae</taxon>
        <taxon>Propionivibrio</taxon>
    </lineage>
</organism>
<gene>
    <name evidence="1" type="ORF">SAMN05660652_02679</name>
</gene>
<name>A0A1G8GZ02_9RHOO</name>
<proteinExistence type="predicted"/>
<protein>
    <recommendedName>
        <fullName evidence="3">HTH iclR-type domain-containing protein</fullName>
    </recommendedName>
</protein>
<evidence type="ECO:0000313" key="2">
    <source>
        <dbReference type="Proteomes" id="UP000198607"/>
    </source>
</evidence>
<dbReference type="AlphaFoldDB" id="A0A1G8GZ02"/>
<dbReference type="InterPro" id="IPR036390">
    <property type="entry name" value="WH_DNA-bd_sf"/>
</dbReference>
<dbReference type="Proteomes" id="UP000198607">
    <property type="component" value="Unassembled WGS sequence"/>
</dbReference>
<keyword evidence="2" id="KW-1185">Reference proteome</keyword>
<dbReference type="SUPFAM" id="SSF46785">
    <property type="entry name" value="Winged helix' DNA-binding domain"/>
    <property type="match status" value="1"/>
</dbReference>
<evidence type="ECO:0000313" key="1">
    <source>
        <dbReference type="EMBL" id="SDH99470.1"/>
    </source>
</evidence>
<evidence type="ECO:0008006" key="3">
    <source>
        <dbReference type="Google" id="ProtNLM"/>
    </source>
</evidence>
<dbReference type="EMBL" id="FNCY01000011">
    <property type="protein sequence ID" value="SDH99470.1"/>
    <property type="molecule type" value="Genomic_DNA"/>
</dbReference>
<sequence length="167" mass="18972">MATPKTPRSISRDTALDRRRHAENELQFAVILGQYHVRHARMLYTLYDGDLLLPMILGEIAFRNVSGVIGEHESYAQGIEEELDALHSPGSLKPCNASSIALSTGIPRETVRRKLAILERDGHIRREDDGFVLTNKPRTKTLPEVGYKDFIDFMHTHERIAKILLRS</sequence>
<dbReference type="STRING" id="83767.SAMN05660652_02679"/>
<reference evidence="1 2" key="1">
    <citation type="submission" date="2016-10" db="EMBL/GenBank/DDBJ databases">
        <authorList>
            <person name="de Groot N.N."/>
        </authorList>
    </citation>
    <scope>NUCLEOTIDE SEQUENCE [LARGE SCALE GENOMIC DNA]</scope>
    <source>
        <strain evidence="1 2">DSM 5885</strain>
    </source>
</reference>